<evidence type="ECO:0000259" key="2">
    <source>
        <dbReference type="Pfam" id="PF01243"/>
    </source>
</evidence>
<name>A0A7Y9RTV1_9ACTN</name>
<evidence type="ECO:0000313" key="4">
    <source>
        <dbReference type="Proteomes" id="UP000544110"/>
    </source>
</evidence>
<dbReference type="PANTHER" id="PTHR35176">
    <property type="entry name" value="HEME OXYGENASE HI_0854-RELATED"/>
    <property type="match status" value="1"/>
</dbReference>
<evidence type="ECO:0000256" key="1">
    <source>
        <dbReference type="ARBA" id="ARBA00023002"/>
    </source>
</evidence>
<keyword evidence="1" id="KW-0560">Oxidoreductase</keyword>
<dbReference type="SUPFAM" id="SSF50475">
    <property type="entry name" value="FMN-binding split barrel"/>
    <property type="match status" value="1"/>
</dbReference>
<evidence type="ECO:0000313" key="3">
    <source>
        <dbReference type="EMBL" id="NYG54452.1"/>
    </source>
</evidence>
<dbReference type="Gene3D" id="2.30.110.10">
    <property type="entry name" value="Electron Transport, Fmn-binding Protein, Chain A"/>
    <property type="match status" value="1"/>
</dbReference>
<dbReference type="EMBL" id="JACCAC010000001">
    <property type="protein sequence ID" value="NYG54452.1"/>
    <property type="molecule type" value="Genomic_DNA"/>
</dbReference>
<keyword evidence="4" id="KW-1185">Reference proteome</keyword>
<proteinExistence type="predicted"/>
<dbReference type="AlphaFoldDB" id="A0A7Y9RTV1"/>
<sequence length="145" mass="15906">MPRRPTALDDPAHLAFWRARHLCTVTVVRRDGSLHVTPMGIVLDPEGGLAWGVTSRTSVKARVLASPGEHRVAVCQVDGRWWSSLEGLGTVSDDPAVVAEAEQRYAARYRQPRPNPDRVAVRVAVERFSGNLPDPDPDPVRGPQT</sequence>
<dbReference type="GO" id="GO:0016627">
    <property type="term" value="F:oxidoreductase activity, acting on the CH-CH group of donors"/>
    <property type="evidence" value="ECO:0007669"/>
    <property type="project" value="TreeGrafter"/>
</dbReference>
<protein>
    <submittedName>
        <fullName evidence="3">PPOX class probable F420-dependent enzyme</fullName>
    </submittedName>
</protein>
<dbReference type="GO" id="GO:0005829">
    <property type="term" value="C:cytosol"/>
    <property type="evidence" value="ECO:0007669"/>
    <property type="project" value="TreeGrafter"/>
</dbReference>
<dbReference type="Proteomes" id="UP000544110">
    <property type="component" value="Unassembled WGS sequence"/>
</dbReference>
<dbReference type="InterPro" id="IPR052019">
    <property type="entry name" value="F420H2_bilvrd_red/Heme_oxyg"/>
</dbReference>
<dbReference type="InterPro" id="IPR012349">
    <property type="entry name" value="Split_barrel_FMN-bd"/>
</dbReference>
<dbReference type="RefSeq" id="WP_179517068.1">
    <property type="nucleotide sequence ID" value="NZ_JACCAC010000001.1"/>
</dbReference>
<organism evidence="3 4">
    <name type="scientific">Nocardioides perillae</name>
    <dbReference type="NCBI Taxonomy" id="1119534"/>
    <lineage>
        <taxon>Bacteria</taxon>
        <taxon>Bacillati</taxon>
        <taxon>Actinomycetota</taxon>
        <taxon>Actinomycetes</taxon>
        <taxon>Propionibacteriales</taxon>
        <taxon>Nocardioidaceae</taxon>
        <taxon>Nocardioides</taxon>
    </lineage>
</organism>
<reference evidence="3 4" key="1">
    <citation type="submission" date="2020-07" db="EMBL/GenBank/DDBJ databases">
        <title>Sequencing the genomes of 1000 actinobacteria strains.</title>
        <authorList>
            <person name="Klenk H.-P."/>
        </authorList>
    </citation>
    <scope>NUCLEOTIDE SEQUENCE [LARGE SCALE GENOMIC DNA]</scope>
    <source>
        <strain evidence="3 4">DSM 24552</strain>
    </source>
</reference>
<dbReference type="PANTHER" id="PTHR35176:SF1">
    <property type="entry name" value="F420H(2)-DEPENDENT BILIVERDIN REDUCTASE"/>
    <property type="match status" value="1"/>
</dbReference>
<feature type="domain" description="Pyridoxamine 5'-phosphate oxidase N-terminal" evidence="2">
    <location>
        <begin position="11"/>
        <end position="128"/>
    </location>
</feature>
<gene>
    <name evidence="3" type="ORF">BJ989_000756</name>
</gene>
<comment type="caution">
    <text evidence="3">The sequence shown here is derived from an EMBL/GenBank/DDBJ whole genome shotgun (WGS) entry which is preliminary data.</text>
</comment>
<dbReference type="Pfam" id="PF01243">
    <property type="entry name" value="PNPOx_N"/>
    <property type="match status" value="1"/>
</dbReference>
<dbReference type="GO" id="GO:0070967">
    <property type="term" value="F:coenzyme F420 binding"/>
    <property type="evidence" value="ECO:0007669"/>
    <property type="project" value="TreeGrafter"/>
</dbReference>
<dbReference type="InterPro" id="IPR011576">
    <property type="entry name" value="Pyridox_Oxase_N"/>
</dbReference>
<accession>A0A7Y9RTV1</accession>